<keyword evidence="1" id="KW-0812">Transmembrane</keyword>
<accession>A0A0B4XNV9</accession>
<evidence type="ECO:0000313" key="3">
    <source>
        <dbReference type="EMBL" id="AJD47952.1"/>
    </source>
</evidence>
<evidence type="ECO:0000259" key="2">
    <source>
        <dbReference type="SMART" id="SM00563"/>
    </source>
</evidence>
<feature type="domain" description="Phospholipid/glycerol acyltransferase" evidence="2">
    <location>
        <begin position="87"/>
        <end position="229"/>
    </location>
</feature>
<keyword evidence="3" id="KW-0012">Acyltransferase</keyword>
<dbReference type="PANTHER" id="PTHR10983">
    <property type="entry name" value="1-ACYLGLYCEROL-3-PHOSPHATE ACYLTRANSFERASE-RELATED"/>
    <property type="match status" value="1"/>
</dbReference>
<protein>
    <submittedName>
        <fullName evidence="3">Acyltransferase</fullName>
    </submittedName>
</protein>
<keyword evidence="4" id="KW-1185">Reference proteome</keyword>
<dbReference type="PANTHER" id="PTHR10983:SF16">
    <property type="entry name" value="LYSOCARDIOLIPIN ACYLTRANSFERASE 1"/>
    <property type="match status" value="1"/>
</dbReference>
<keyword evidence="1" id="KW-1133">Transmembrane helix</keyword>
<gene>
    <name evidence="3" type="ORF">S7S_07680</name>
</gene>
<dbReference type="InterPro" id="IPR002123">
    <property type="entry name" value="Plipid/glycerol_acylTrfase"/>
</dbReference>
<name>A0A0B4XNV9_9GAMM</name>
<dbReference type="AlphaFoldDB" id="A0A0B4XNV9"/>
<dbReference type="OrthoDB" id="319710at2"/>
<feature type="transmembrane region" description="Helical" evidence="1">
    <location>
        <begin position="12"/>
        <end position="33"/>
    </location>
</feature>
<dbReference type="SUPFAM" id="SSF69593">
    <property type="entry name" value="Glycerol-3-phosphate (1)-acyltransferase"/>
    <property type="match status" value="1"/>
</dbReference>
<evidence type="ECO:0000313" key="4">
    <source>
        <dbReference type="Proteomes" id="UP000006764"/>
    </source>
</evidence>
<evidence type="ECO:0000256" key="1">
    <source>
        <dbReference type="SAM" id="Phobius"/>
    </source>
</evidence>
<dbReference type="SMART" id="SM00563">
    <property type="entry name" value="PlsC"/>
    <property type="match status" value="1"/>
</dbReference>
<organism evidence="3 4">
    <name type="scientific">Isoalcanivorax pacificus W11-5</name>
    <dbReference type="NCBI Taxonomy" id="391936"/>
    <lineage>
        <taxon>Bacteria</taxon>
        <taxon>Pseudomonadati</taxon>
        <taxon>Pseudomonadota</taxon>
        <taxon>Gammaproteobacteria</taxon>
        <taxon>Oceanospirillales</taxon>
        <taxon>Alcanivoracaceae</taxon>
        <taxon>Isoalcanivorax</taxon>
    </lineage>
</organism>
<dbReference type="GO" id="GO:0016746">
    <property type="term" value="F:acyltransferase activity"/>
    <property type="evidence" value="ECO:0007669"/>
    <property type="project" value="UniProtKB-KW"/>
</dbReference>
<dbReference type="KEGG" id="apac:S7S_07680"/>
<dbReference type="NCBIfam" id="NF010621">
    <property type="entry name" value="PRK14014.1"/>
    <property type="match status" value="1"/>
</dbReference>
<dbReference type="STRING" id="391936.S7S_07680"/>
<reference evidence="3 4" key="1">
    <citation type="journal article" date="2012" name="J. Bacteriol.">
        <title>Genome sequence of an alkane-degrading bacterium, Alcanivorax pacificus type strain W11-5, isolated from deep sea sediment.</title>
        <authorList>
            <person name="Lai Q."/>
            <person name="Shao Z."/>
        </authorList>
    </citation>
    <scope>NUCLEOTIDE SEQUENCE [LARGE SCALE GENOMIC DNA]</scope>
    <source>
        <strain evidence="3 4">W11-5</strain>
    </source>
</reference>
<sequence length="296" mass="34204">MNIWNYIRAPLVLLGILLNTVVMVIPLYLFTLARMAIRHERTQIALARVLVRIAESWMWVNNTLIGLISRPRWQIEGLEGLSKDQWYLVTSNHQSWADILVLQKVFNRRIPMLKFFLKQELIRVPLLGHAWWALDFPFMKRHTREEIERDPSLKGKDLETTRKACEKFAHFPTSVMNFFEGTRFTQAKHDQQQSPYQHLLKPKAGGTAFALGAMGGKLGTLLDVTIVYPQGVSRSLMAFLGGAIRDIQIIIRPRPIPEWASQGDYENDPAFRARFQAWISDLWAEKDALLQARLAR</sequence>
<dbReference type="EMBL" id="CP004387">
    <property type="protein sequence ID" value="AJD47952.1"/>
    <property type="molecule type" value="Genomic_DNA"/>
</dbReference>
<dbReference type="Proteomes" id="UP000006764">
    <property type="component" value="Chromosome"/>
</dbReference>
<dbReference type="RefSeq" id="WP_008735710.1">
    <property type="nucleotide sequence ID" value="NZ_CP004387.1"/>
</dbReference>
<proteinExistence type="predicted"/>
<dbReference type="HOGENOM" id="CLU_054727_0_0_6"/>
<dbReference type="CDD" id="cd07990">
    <property type="entry name" value="LPLAT_LCLAT1-like"/>
    <property type="match status" value="1"/>
</dbReference>
<keyword evidence="1" id="KW-0472">Membrane</keyword>
<dbReference type="Pfam" id="PF01553">
    <property type="entry name" value="Acyltransferase"/>
    <property type="match status" value="1"/>
</dbReference>
<keyword evidence="3" id="KW-0808">Transferase</keyword>